<dbReference type="InterPro" id="IPR026053">
    <property type="entry name" value="HPS1"/>
</dbReference>
<dbReference type="InterPro" id="IPR043972">
    <property type="entry name" value="FUZ/MON1/HPS1_longin_1"/>
</dbReference>
<dbReference type="PANTHER" id="PTHR12761:SF1">
    <property type="entry name" value="BLOC-3 COMPLEX MEMBER HPS1"/>
    <property type="match status" value="1"/>
</dbReference>
<dbReference type="Pfam" id="PF19036">
    <property type="entry name" value="Fuz_longin_1"/>
    <property type="match status" value="1"/>
</dbReference>
<accession>A0ABD0Y6K5</accession>
<dbReference type="InterPro" id="IPR043971">
    <property type="entry name" value="FUZ/MON1/HPS1_longin_2"/>
</dbReference>
<proteinExistence type="predicted"/>
<sequence>MRCLLVFDHLNDLLYSKCDSKFVRHVRKLGRVQGFTQEEDGDDENELNVNFVIQLFSPIVTSQRIMSSQFGNSYTSIQCQDGTNMVFDEYMGYLFVNMGFEEIDWLKRMLGVFIALVQHLCGPDVSMLKAHRTRSMMVSRLLDTWSSLVSSDQAVLVEAVEQLTVNTELSTAAISVLRDATDTIKSALDFQRSHALIFVENKFLALYSSRSARELTCGDLLFLSLMTESVRKLQTPLVEQPHHATTNRPDPTGDSSMSSDEYYSPESSPEQRRKNRDVDSVRGALHSELVLLSGGAQWTAVMPHVVHISTITEGVSLLLLYQTCNEVLSTGITEAFAAASCVANCVSGETETARRGMERLESAMKRVFEGIKKTRPISSAVAAALGSNKEVLHTKWDLLKRQWKEHLDDGQMASVTACCGGLTSGLRELYQLTVLDDSSVASALPHALSIAQTVAATLAHFTDFLKVKALRNFTLGSYPFFYYIYLCLSIIVGPPNIWSMVEFSRSHLQDGHLAVMWKDTTFNYAYFLWFEDGSGTPLKPKLSPSIAVKSLPIPGVISGDFYLKLIELCFPKSSSGKVRCYELYCIHLGLATSSCVLEHSRRLSATIWEVTGVPNNPLDLL</sequence>
<dbReference type="Pfam" id="PF19037">
    <property type="entry name" value="Fuz_longin_2"/>
    <property type="match status" value="1"/>
</dbReference>
<evidence type="ECO:0000313" key="5">
    <source>
        <dbReference type="EMBL" id="KAL1123010.1"/>
    </source>
</evidence>
<evidence type="ECO:0000259" key="2">
    <source>
        <dbReference type="Pfam" id="PF19036"/>
    </source>
</evidence>
<feature type="region of interest" description="Disordered" evidence="1">
    <location>
        <begin position="236"/>
        <end position="279"/>
    </location>
</feature>
<feature type="domain" description="FUZ/MON1/HPS1 second Longin" evidence="3">
    <location>
        <begin position="191"/>
        <end position="320"/>
    </location>
</feature>
<gene>
    <name evidence="5" type="ORF">AAG570_003334</name>
</gene>
<feature type="domain" description="FUZ/MON1/HPS1 third Longin" evidence="4">
    <location>
        <begin position="496"/>
        <end position="609"/>
    </location>
</feature>
<comment type="caution">
    <text evidence="5">The sequence shown here is derived from an EMBL/GenBank/DDBJ whole genome shotgun (WGS) entry which is preliminary data.</text>
</comment>
<evidence type="ECO:0000259" key="4">
    <source>
        <dbReference type="Pfam" id="PF19038"/>
    </source>
</evidence>
<dbReference type="InterPro" id="IPR043970">
    <property type="entry name" value="FUZ/MON1/HPS1_longin_3"/>
</dbReference>
<organism evidence="5 6">
    <name type="scientific">Ranatra chinensis</name>
    <dbReference type="NCBI Taxonomy" id="642074"/>
    <lineage>
        <taxon>Eukaryota</taxon>
        <taxon>Metazoa</taxon>
        <taxon>Ecdysozoa</taxon>
        <taxon>Arthropoda</taxon>
        <taxon>Hexapoda</taxon>
        <taxon>Insecta</taxon>
        <taxon>Pterygota</taxon>
        <taxon>Neoptera</taxon>
        <taxon>Paraneoptera</taxon>
        <taxon>Hemiptera</taxon>
        <taxon>Heteroptera</taxon>
        <taxon>Panheteroptera</taxon>
        <taxon>Nepomorpha</taxon>
        <taxon>Nepidae</taxon>
        <taxon>Ranatrinae</taxon>
        <taxon>Ranatra</taxon>
    </lineage>
</organism>
<evidence type="ECO:0008006" key="7">
    <source>
        <dbReference type="Google" id="ProtNLM"/>
    </source>
</evidence>
<dbReference type="PANTHER" id="PTHR12761">
    <property type="entry name" value="HERMANSKY-PUDLAK SYNDROME PROTEIN 1"/>
    <property type="match status" value="1"/>
</dbReference>
<evidence type="ECO:0000259" key="3">
    <source>
        <dbReference type="Pfam" id="PF19037"/>
    </source>
</evidence>
<dbReference type="Pfam" id="PF19038">
    <property type="entry name" value="Fuz_longin_3"/>
    <property type="match status" value="1"/>
</dbReference>
<feature type="domain" description="FUZ/MON1/HPS1 first Longin" evidence="2">
    <location>
        <begin position="2"/>
        <end position="148"/>
    </location>
</feature>
<keyword evidence="6" id="KW-1185">Reference proteome</keyword>
<name>A0ABD0Y6K5_9HEMI</name>
<evidence type="ECO:0000313" key="6">
    <source>
        <dbReference type="Proteomes" id="UP001558652"/>
    </source>
</evidence>
<dbReference type="EMBL" id="JBFDAA010000013">
    <property type="protein sequence ID" value="KAL1123010.1"/>
    <property type="molecule type" value="Genomic_DNA"/>
</dbReference>
<protein>
    <recommendedName>
        <fullName evidence="7">Hermansky-Pudlak syndrome 1</fullName>
    </recommendedName>
</protein>
<dbReference type="Proteomes" id="UP001558652">
    <property type="component" value="Unassembled WGS sequence"/>
</dbReference>
<feature type="compositionally biased region" description="Low complexity" evidence="1">
    <location>
        <begin position="254"/>
        <end position="268"/>
    </location>
</feature>
<dbReference type="AlphaFoldDB" id="A0ABD0Y6K5"/>
<reference evidence="5 6" key="1">
    <citation type="submission" date="2024-07" db="EMBL/GenBank/DDBJ databases">
        <title>Chromosome-level genome assembly of the water stick insect Ranatra chinensis (Heteroptera: Nepidae).</title>
        <authorList>
            <person name="Liu X."/>
        </authorList>
    </citation>
    <scope>NUCLEOTIDE SEQUENCE [LARGE SCALE GENOMIC DNA]</scope>
    <source>
        <strain evidence="5">Cailab_2021Rc</strain>
        <tissue evidence="5">Muscle</tissue>
    </source>
</reference>
<feature type="compositionally biased region" description="Basic and acidic residues" evidence="1">
    <location>
        <begin position="269"/>
        <end position="279"/>
    </location>
</feature>
<evidence type="ECO:0000256" key="1">
    <source>
        <dbReference type="SAM" id="MobiDB-lite"/>
    </source>
</evidence>